<dbReference type="InterPro" id="IPR000182">
    <property type="entry name" value="GNAT_dom"/>
</dbReference>
<evidence type="ECO:0000313" key="2">
    <source>
        <dbReference type="EMBL" id="GAA95504.1"/>
    </source>
</evidence>
<dbReference type="Pfam" id="PF00583">
    <property type="entry name" value="Acetyltransf_1"/>
    <property type="match status" value="1"/>
</dbReference>
<dbReference type="HOGENOM" id="CLU_586715_0_0_1"/>
<dbReference type="AlphaFoldDB" id="G7DY44"/>
<reference evidence="2 3" key="1">
    <citation type="journal article" date="2011" name="J. Gen. Appl. Microbiol.">
        <title>Draft genome sequencing of the enigmatic basidiomycete Mixia osmundae.</title>
        <authorList>
            <person name="Nishida H."/>
            <person name="Nagatsuka Y."/>
            <person name="Sugiyama J."/>
        </authorList>
    </citation>
    <scope>NUCLEOTIDE SEQUENCE [LARGE SCALE GENOMIC DNA]</scope>
    <source>
        <strain evidence="3">CBS 9802 / IAM 14324 / JCM 22182 / KY 12970</strain>
    </source>
</reference>
<name>G7DY44_MIXOS</name>
<dbReference type="eggNOG" id="ENOG502SSBJ">
    <property type="taxonomic scope" value="Eukaryota"/>
</dbReference>
<protein>
    <recommendedName>
        <fullName evidence="1">N-acetyltransferase domain-containing protein</fullName>
    </recommendedName>
</protein>
<accession>G7DY44</accession>
<gene>
    <name evidence="2" type="primary">Mo02159</name>
    <name evidence="2" type="ORF">E5Q_02159</name>
</gene>
<keyword evidence="3" id="KW-1185">Reference proteome</keyword>
<dbReference type="EMBL" id="BABT02000062">
    <property type="protein sequence ID" value="GAA95504.1"/>
    <property type="molecule type" value="Genomic_DNA"/>
</dbReference>
<organism evidence="2 3">
    <name type="scientific">Mixia osmundae (strain CBS 9802 / IAM 14324 / JCM 22182 / KY 12970)</name>
    <dbReference type="NCBI Taxonomy" id="764103"/>
    <lineage>
        <taxon>Eukaryota</taxon>
        <taxon>Fungi</taxon>
        <taxon>Dikarya</taxon>
        <taxon>Basidiomycota</taxon>
        <taxon>Pucciniomycotina</taxon>
        <taxon>Mixiomycetes</taxon>
        <taxon>Mixiales</taxon>
        <taxon>Mixiaceae</taxon>
        <taxon>Mixia</taxon>
    </lineage>
</organism>
<dbReference type="InParanoid" id="G7DY44"/>
<proteinExistence type="predicted"/>
<dbReference type="STRING" id="764103.G7DY44"/>
<evidence type="ECO:0000259" key="1">
    <source>
        <dbReference type="PROSITE" id="PS51186"/>
    </source>
</evidence>
<dbReference type="Gene3D" id="3.40.630.30">
    <property type="match status" value="1"/>
</dbReference>
<dbReference type="Proteomes" id="UP000009131">
    <property type="component" value="Unassembled WGS sequence"/>
</dbReference>
<dbReference type="InterPro" id="IPR016181">
    <property type="entry name" value="Acyl_CoA_acyltransferase"/>
</dbReference>
<dbReference type="RefSeq" id="XP_014570016.1">
    <property type="nucleotide sequence ID" value="XM_014714530.1"/>
</dbReference>
<dbReference type="PROSITE" id="PS51186">
    <property type="entry name" value="GNAT"/>
    <property type="match status" value="1"/>
</dbReference>
<dbReference type="OrthoDB" id="2326446at2759"/>
<comment type="caution">
    <text evidence="2">The sequence shown here is derived from an EMBL/GenBank/DDBJ whole genome shotgun (WGS) entry which is preliminary data.</text>
</comment>
<sequence length="466" mass="52101">MSVILWPYDAESEHHAARLLLQRIACGWYSDKIDYWRDLIRRKHMHLYWIALDEVQPPTTHDGPTSIELNAIHAAQYPGEATPLSDTSLIAGGALRPTGASGHSFSPVGHIGLFTYDPREDLPALHPTGKVVKITTFYISTALQSQRLGSKSMDAIEKKAAEPPLSARTIVLDTIDPKHFESSDDFYARYGMAVPELKAYYWYRRRGYKQYNSKPFYFLKDTQGNDLAGTAAFLRKDLPTPSADILLWPFDAESEEHVARLYLQRQECGWYHKRIDEFRDAVRKNAMQFFWISLPTDHADRIPVNCLDAGPLQDSAANRIGIAVNPAQSSFLPVGHVALTLAGDVDITDQPQPESGKVAKVCLLYIDANLRGGKFGAKAMAAVERIAIEPPIKAKTLVLDTLHPSYYLPGNDFFPNIGLPLPKVDNCSWYGRLGYEVYMERAVSAGTFANGETRTAESVVMRKRVA</sequence>
<feature type="domain" description="N-acetyltransferase" evidence="1">
    <location>
        <begin position="50"/>
        <end position="217"/>
    </location>
</feature>
<dbReference type="GO" id="GO:0016747">
    <property type="term" value="F:acyltransferase activity, transferring groups other than amino-acyl groups"/>
    <property type="evidence" value="ECO:0007669"/>
    <property type="project" value="InterPro"/>
</dbReference>
<reference evidence="2 3" key="2">
    <citation type="journal article" date="2012" name="Open Biol.">
        <title>Characteristics of nucleosomes and linker DNA regions on the genome of the basidiomycete Mixia osmundae revealed by mono- and dinucleosome mapping.</title>
        <authorList>
            <person name="Nishida H."/>
            <person name="Kondo S."/>
            <person name="Matsumoto T."/>
            <person name="Suzuki Y."/>
            <person name="Yoshikawa H."/>
            <person name="Taylor T.D."/>
            <person name="Sugiyama J."/>
        </authorList>
    </citation>
    <scope>NUCLEOTIDE SEQUENCE [LARGE SCALE GENOMIC DNA]</scope>
    <source>
        <strain evidence="3">CBS 9802 / IAM 14324 / JCM 22182 / KY 12970</strain>
    </source>
</reference>
<evidence type="ECO:0000313" key="3">
    <source>
        <dbReference type="Proteomes" id="UP000009131"/>
    </source>
</evidence>
<dbReference type="SUPFAM" id="SSF55729">
    <property type="entry name" value="Acyl-CoA N-acyltransferases (Nat)"/>
    <property type="match status" value="2"/>
</dbReference>